<keyword evidence="2" id="KW-1185">Reference proteome</keyword>
<dbReference type="Proteomes" id="UP000000343">
    <property type="component" value="Chromosome"/>
</dbReference>
<dbReference type="HOGENOM" id="CLU_836602_0_0_0"/>
<protein>
    <submittedName>
        <fullName evidence="1">HPr(Ser) kinase/phosphatase</fullName>
    </submittedName>
</protein>
<dbReference type="InterPro" id="IPR027417">
    <property type="entry name" value="P-loop_NTPase"/>
</dbReference>
<accession>E8WYQ2</accession>
<dbReference type="PaxDb" id="1198114-AciX9_0579"/>
<evidence type="ECO:0000313" key="2">
    <source>
        <dbReference type="Proteomes" id="UP000000343"/>
    </source>
</evidence>
<dbReference type="Gene3D" id="3.40.50.300">
    <property type="entry name" value="P-loop containing nucleotide triphosphate hydrolases"/>
    <property type="match status" value="1"/>
</dbReference>
<dbReference type="eggNOG" id="COG1493">
    <property type="taxonomic scope" value="Bacteria"/>
</dbReference>
<name>E8WYQ2_GRATM</name>
<dbReference type="STRING" id="1198114.AciX9_0579"/>
<gene>
    <name evidence="1" type="ordered locus">AciX9_0579</name>
</gene>
<keyword evidence="1" id="KW-0418">Kinase</keyword>
<sequence>MTTAALHSMQLPRPIQEEQVEPLLASDGFSFRRVFYPMGFAVEIETNQAEILAAAEESWGEQDAIAVPRQIAGALKLRVGVTPSSSSECPPKTSVRANGHLLSIIADIENFSVCDLQQGVAFGWVTEAALHHRHYLRYHFLEATVMCLLTGSRVTPVHAACVSLNGFGLLLCGESGAGKSTLAYACARAGWALTTDDASYVVWHSDQPHVRGNAHQVRFRPSARDLFPEIRDRELTPRTDGKPSIEVPTSELPGIVKAPQAVVHAILLLKRRAEATVELREVDRRTVLPHLEGSLYPLEGIRQRQAAALTSLDGVALYEFHYRDLDCAIAQLEALTEALAKTSPEARQTDDNTRTFA</sequence>
<dbReference type="RefSeq" id="WP_013578978.1">
    <property type="nucleotide sequence ID" value="NC_015064.1"/>
</dbReference>
<keyword evidence="1" id="KW-0808">Transferase</keyword>
<evidence type="ECO:0000313" key="1">
    <source>
        <dbReference type="EMBL" id="ADW67650.1"/>
    </source>
</evidence>
<dbReference type="PROSITE" id="PS00675">
    <property type="entry name" value="SIGMA54_INTERACT_1"/>
    <property type="match status" value="1"/>
</dbReference>
<dbReference type="SUPFAM" id="SSF53795">
    <property type="entry name" value="PEP carboxykinase-like"/>
    <property type="match status" value="1"/>
</dbReference>
<dbReference type="GO" id="GO:0016301">
    <property type="term" value="F:kinase activity"/>
    <property type="evidence" value="ECO:0007669"/>
    <property type="project" value="UniProtKB-KW"/>
</dbReference>
<dbReference type="KEGG" id="acm:AciX9_0579"/>
<dbReference type="OrthoDB" id="113347at2"/>
<organism evidence="2">
    <name type="scientific">Granulicella tundricola (strain ATCC BAA-1859 / DSM 23138 / MP5ACTX9)</name>
    <dbReference type="NCBI Taxonomy" id="1198114"/>
    <lineage>
        <taxon>Bacteria</taxon>
        <taxon>Pseudomonadati</taxon>
        <taxon>Acidobacteriota</taxon>
        <taxon>Terriglobia</taxon>
        <taxon>Terriglobales</taxon>
        <taxon>Acidobacteriaceae</taxon>
        <taxon>Granulicella</taxon>
    </lineage>
</organism>
<reference evidence="2" key="1">
    <citation type="submission" date="2011-01" db="EMBL/GenBank/DDBJ databases">
        <title>Complete sequence of chromosome of Acidobacterium sp. MP5ACTX9.</title>
        <authorList>
            <consortium name="US DOE Joint Genome Institute"/>
            <person name="Lucas S."/>
            <person name="Copeland A."/>
            <person name="Lapidus A."/>
            <person name="Cheng J.-F."/>
            <person name="Goodwin L."/>
            <person name="Pitluck S."/>
            <person name="Teshima H."/>
            <person name="Detter J.C."/>
            <person name="Han C."/>
            <person name="Tapia R."/>
            <person name="Land M."/>
            <person name="Hauser L."/>
            <person name="Kyrpides N."/>
            <person name="Ivanova N."/>
            <person name="Ovchinnikova G."/>
            <person name="Pagani I."/>
            <person name="Rawat S.R."/>
            <person name="Mannisto M."/>
            <person name="Haggblom M.M."/>
            <person name="Woyke T."/>
        </authorList>
    </citation>
    <scope>NUCLEOTIDE SEQUENCE [LARGE SCALE GENOMIC DNA]</scope>
    <source>
        <strain evidence="2">MP5ACTX9</strain>
    </source>
</reference>
<proteinExistence type="predicted"/>
<dbReference type="AlphaFoldDB" id="E8WYQ2"/>
<dbReference type="EMBL" id="CP002480">
    <property type="protein sequence ID" value="ADW67650.1"/>
    <property type="molecule type" value="Genomic_DNA"/>
</dbReference>
<dbReference type="InterPro" id="IPR025662">
    <property type="entry name" value="Sigma_54_int_dom_ATP-bd_1"/>
</dbReference>